<reference evidence="1" key="1">
    <citation type="submission" date="2022-11" db="EMBL/GenBank/DDBJ databases">
        <title>Genome Sequence of Cubamyces cubensis.</title>
        <authorList>
            <person name="Buettner E."/>
        </authorList>
    </citation>
    <scope>NUCLEOTIDE SEQUENCE</scope>
    <source>
        <strain evidence="1">MPL-01</strain>
    </source>
</reference>
<evidence type="ECO:0000313" key="1">
    <source>
        <dbReference type="EMBL" id="KAJ8488972.1"/>
    </source>
</evidence>
<accession>A0AAD7U0N8</accession>
<protein>
    <submittedName>
        <fullName evidence="1">Uncharacterized protein</fullName>
    </submittedName>
</protein>
<name>A0AAD7U0N8_9APHY</name>
<keyword evidence="2" id="KW-1185">Reference proteome</keyword>
<sequence length="172" mass="18872">MRVQFDPPAMGISTIPLPTTATADSIVPQGSVTKRCACLDLRSGPRSVANVHQSSIFLCNAAEPWEDAELYTAPVRLASLQHVPLRPSRIAAGEDGCIRGSFIPNRRVQPHSFASYPHRRAPSRFGRPRNHMPISTSTLVLRAHKAALAKRASRIRDRMIAVCLRHGHATVI</sequence>
<gene>
    <name evidence="1" type="ORF">ONZ51_g3217</name>
</gene>
<dbReference type="Proteomes" id="UP001215151">
    <property type="component" value="Unassembled WGS sequence"/>
</dbReference>
<proteinExistence type="predicted"/>
<dbReference type="EMBL" id="JAPEVG010000055">
    <property type="protein sequence ID" value="KAJ8488972.1"/>
    <property type="molecule type" value="Genomic_DNA"/>
</dbReference>
<dbReference type="AlphaFoldDB" id="A0AAD7U0N8"/>
<organism evidence="1 2">
    <name type="scientific">Trametes cubensis</name>
    <dbReference type="NCBI Taxonomy" id="1111947"/>
    <lineage>
        <taxon>Eukaryota</taxon>
        <taxon>Fungi</taxon>
        <taxon>Dikarya</taxon>
        <taxon>Basidiomycota</taxon>
        <taxon>Agaricomycotina</taxon>
        <taxon>Agaricomycetes</taxon>
        <taxon>Polyporales</taxon>
        <taxon>Polyporaceae</taxon>
        <taxon>Trametes</taxon>
    </lineage>
</organism>
<evidence type="ECO:0000313" key="2">
    <source>
        <dbReference type="Proteomes" id="UP001215151"/>
    </source>
</evidence>
<comment type="caution">
    <text evidence="1">The sequence shown here is derived from an EMBL/GenBank/DDBJ whole genome shotgun (WGS) entry which is preliminary data.</text>
</comment>